<comment type="caution">
    <text evidence="1">The sequence shown here is derived from an EMBL/GenBank/DDBJ whole genome shotgun (WGS) entry which is preliminary data.</text>
</comment>
<organism evidence="1 2">
    <name type="scientific">Pedobacter ginsenosidimutans</name>
    <dbReference type="NCBI Taxonomy" id="687842"/>
    <lineage>
        <taxon>Bacteria</taxon>
        <taxon>Pseudomonadati</taxon>
        <taxon>Bacteroidota</taxon>
        <taxon>Sphingobacteriia</taxon>
        <taxon>Sphingobacteriales</taxon>
        <taxon>Sphingobacteriaceae</taxon>
        <taxon>Pedobacter</taxon>
    </lineage>
</organism>
<dbReference type="InterPro" id="IPR029044">
    <property type="entry name" value="Nucleotide-diphossugar_trans"/>
</dbReference>
<protein>
    <recommendedName>
        <fullName evidence="3">Glycosyltransferase</fullName>
    </recommendedName>
</protein>
<evidence type="ECO:0000313" key="1">
    <source>
        <dbReference type="EMBL" id="KRT15840.1"/>
    </source>
</evidence>
<sequence length="309" mass="36453">MITLQISLAPSDYPHAVHLLTHQIKVFEKQVDEILLTYDTHKSKGHFSNNWELNIDKMWDFLVDFSKSNIKIRLIKIDYSKSKNREISQRYFSRNNIPAKDWRGGPFYTYFFGINEAKNDYVFHIDSDLFFGGMSKNWLEQALKLYNDDKQILFINPLAGPPKADGELIGQIYSKYKNKPFYFAFKSMSTRLFLVNKERLVNFKLDNIRTRNIVHFLKAIFRGNPPFKLPEEILSSKLESNQMLRVDFKGDEPGLWSLHPPYRTSGFYDNLPEIINRIELNDFPESQKGFYDIVDEFVDWTEAKSKLKM</sequence>
<dbReference type="AlphaFoldDB" id="A0A0T5VPT1"/>
<dbReference type="EMBL" id="LMZQ01000007">
    <property type="protein sequence ID" value="KRT15840.1"/>
    <property type="molecule type" value="Genomic_DNA"/>
</dbReference>
<dbReference type="STRING" id="687842.ASU31_12710"/>
<dbReference type="Proteomes" id="UP000051950">
    <property type="component" value="Unassembled WGS sequence"/>
</dbReference>
<dbReference type="OrthoDB" id="8289813at2"/>
<dbReference type="CDD" id="cd00761">
    <property type="entry name" value="Glyco_tranf_GTA_type"/>
    <property type="match status" value="1"/>
</dbReference>
<evidence type="ECO:0008006" key="3">
    <source>
        <dbReference type="Google" id="ProtNLM"/>
    </source>
</evidence>
<gene>
    <name evidence="1" type="ORF">ASU31_12710</name>
</gene>
<dbReference type="Gene3D" id="3.90.550.10">
    <property type="entry name" value="Spore Coat Polysaccharide Biosynthesis Protein SpsA, Chain A"/>
    <property type="match status" value="1"/>
</dbReference>
<proteinExistence type="predicted"/>
<name>A0A0T5VPT1_9SPHI</name>
<accession>A0A0T5VPT1</accession>
<dbReference type="SUPFAM" id="SSF53448">
    <property type="entry name" value="Nucleotide-diphospho-sugar transferases"/>
    <property type="match status" value="1"/>
</dbReference>
<dbReference type="RefSeq" id="WP_057932671.1">
    <property type="nucleotide sequence ID" value="NZ_LMZQ01000007.1"/>
</dbReference>
<reference evidence="1 2" key="1">
    <citation type="submission" date="2015-11" db="EMBL/GenBank/DDBJ databases">
        <title>Sequence of Pedobacter ginsenosidimutans.</title>
        <authorList>
            <person name="Carson E."/>
            <person name="Keyser V."/>
            <person name="Newman J."/>
            <person name="Miller J."/>
        </authorList>
    </citation>
    <scope>NUCLEOTIDE SEQUENCE [LARGE SCALE GENOMIC DNA]</scope>
    <source>
        <strain evidence="1 2">KACC 14530</strain>
    </source>
</reference>
<evidence type="ECO:0000313" key="2">
    <source>
        <dbReference type="Proteomes" id="UP000051950"/>
    </source>
</evidence>
<keyword evidence="2" id="KW-1185">Reference proteome</keyword>